<dbReference type="PROSITE" id="PS00324">
    <property type="entry name" value="ASPARTOKINASE"/>
    <property type="match status" value="1"/>
</dbReference>
<dbReference type="InParanoid" id="A0A330L4Y2"/>
<dbReference type="EMBL" id="OUNR01000012">
    <property type="protein sequence ID" value="SPP64871.1"/>
    <property type="molecule type" value="Genomic_DNA"/>
</dbReference>
<evidence type="ECO:0000313" key="2">
    <source>
        <dbReference type="Proteomes" id="UP000248168"/>
    </source>
</evidence>
<keyword evidence="2" id="KW-1185">Reference proteome</keyword>
<dbReference type="AlphaFoldDB" id="A0A330L4Y2"/>
<reference evidence="2" key="1">
    <citation type="submission" date="2018-04" db="EMBL/GenBank/DDBJ databases">
        <authorList>
            <person name="Lucker S."/>
            <person name="Sakoula D."/>
        </authorList>
    </citation>
    <scope>NUCLEOTIDE SEQUENCE [LARGE SCALE GENOMIC DNA]</scope>
</reference>
<protein>
    <recommendedName>
        <fullName evidence="3">Aspartate kinase</fullName>
    </recommendedName>
</protein>
<proteinExistence type="predicted"/>
<evidence type="ECO:0008006" key="3">
    <source>
        <dbReference type="Google" id="ProtNLM"/>
    </source>
</evidence>
<dbReference type="RefSeq" id="WP_181416735.1">
    <property type="nucleotide sequence ID" value="NZ_OUNR01000012.1"/>
</dbReference>
<name>A0A330L4Y2_9BACT</name>
<dbReference type="Proteomes" id="UP000248168">
    <property type="component" value="Unassembled WGS sequence"/>
</dbReference>
<organism evidence="1 2">
    <name type="scientific">Nitrospira lenta</name>
    <dbReference type="NCBI Taxonomy" id="1436998"/>
    <lineage>
        <taxon>Bacteria</taxon>
        <taxon>Pseudomonadati</taxon>
        <taxon>Nitrospirota</taxon>
        <taxon>Nitrospiria</taxon>
        <taxon>Nitrospirales</taxon>
        <taxon>Nitrospiraceae</taxon>
        <taxon>Nitrospira</taxon>
    </lineage>
</organism>
<dbReference type="InterPro" id="IPR018042">
    <property type="entry name" value="Aspartate_kinase_CS"/>
</dbReference>
<evidence type="ECO:0000313" key="1">
    <source>
        <dbReference type="EMBL" id="SPP64871.1"/>
    </source>
</evidence>
<dbReference type="GO" id="GO:0008652">
    <property type="term" value="P:amino acid biosynthetic process"/>
    <property type="evidence" value="ECO:0007669"/>
    <property type="project" value="InterPro"/>
</dbReference>
<gene>
    <name evidence="1" type="ORF">NITLEN_20511</name>
</gene>
<dbReference type="GO" id="GO:0004072">
    <property type="term" value="F:aspartate kinase activity"/>
    <property type="evidence" value="ECO:0007669"/>
    <property type="project" value="InterPro"/>
</dbReference>
<sequence length="45" mass="4962">MALIVQKYGGTSVGTIEWIHRVTETDVPAPVREANQFVCKLFAKG</sequence>
<accession>A0A330L4Y2</accession>